<dbReference type="Proteomes" id="UP000683360">
    <property type="component" value="Unassembled WGS sequence"/>
</dbReference>
<feature type="coiled-coil region" evidence="1">
    <location>
        <begin position="13"/>
        <end position="71"/>
    </location>
</feature>
<feature type="coiled-coil region" evidence="1">
    <location>
        <begin position="120"/>
        <end position="285"/>
    </location>
</feature>
<gene>
    <name evidence="3" type="ORF">MEDL_18568</name>
</gene>
<protein>
    <submittedName>
        <fullName evidence="3">Uncharacterized protein</fullName>
    </submittedName>
</protein>
<evidence type="ECO:0000313" key="3">
    <source>
        <dbReference type="EMBL" id="CAG2204088.1"/>
    </source>
</evidence>
<name>A0A8S3R4F1_MYTED</name>
<feature type="compositionally biased region" description="Low complexity" evidence="2">
    <location>
        <begin position="294"/>
        <end position="304"/>
    </location>
</feature>
<sequence length="314" mass="37736">MRNSAFIQHLDIANVLKTELNSVKSKLSEEKRKNSEHQQYIQDLKFQMNHLESVKSERDQFKQELANISKHKEESASRINVQEYVHQIQELKDQVIEKDKTVKMVQDLYFMRSTEFTDEIETLKNEKSDLHSKLQSQENSVKQLTEELQSLRHENYMLSSRKNKNLEQQKCIEALKIQLKNQQIIESERDQFKQELENLRQQKEESASRINVQEYEHQIQELKDQVIEKDKTVKMVQDLYFMRSTEFTDEIQTLKNEKSDLHSKLQSQDNSVKQLTEELQNLRHENYMLSSSQNQQRPNYNNRHYNNRRGGRFR</sequence>
<dbReference type="AlphaFoldDB" id="A0A8S3R4F1"/>
<feature type="region of interest" description="Disordered" evidence="2">
    <location>
        <begin position="290"/>
        <end position="314"/>
    </location>
</feature>
<proteinExistence type="predicted"/>
<organism evidence="3 4">
    <name type="scientific">Mytilus edulis</name>
    <name type="common">Blue mussel</name>
    <dbReference type="NCBI Taxonomy" id="6550"/>
    <lineage>
        <taxon>Eukaryota</taxon>
        <taxon>Metazoa</taxon>
        <taxon>Spiralia</taxon>
        <taxon>Lophotrochozoa</taxon>
        <taxon>Mollusca</taxon>
        <taxon>Bivalvia</taxon>
        <taxon>Autobranchia</taxon>
        <taxon>Pteriomorphia</taxon>
        <taxon>Mytilida</taxon>
        <taxon>Mytiloidea</taxon>
        <taxon>Mytilidae</taxon>
        <taxon>Mytilinae</taxon>
        <taxon>Mytilus</taxon>
    </lineage>
</organism>
<reference evidence="3" key="1">
    <citation type="submission" date="2021-03" db="EMBL/GenBank/DDBJ databases">
        <authorList>
            <person name="Bekaert M."/>
        </authorList>
    </citation>
    <scope>NUCLEOTIDE SEQUENCE</scope>
</reference>
<feature type="compositionally biased region" description="Basic residues" evidence="2">
    <location>
        <begin position="305"/>
        <end position="314"/>
    </location>
</feature>
<evidence type="ECO:0000256" key="2">
    <source>
        <dbReference type="SAM" id="MobiDB-lite"/>
    </source>
</evidence>
<accession>A0A8S3R4F1</accession>
<keyword evidence="4" id="KW-1185">Reference proteome</keyword>
<evidence type="ECO:0000313" key="4">
    <source>
        <dbReference type="Proteomes" id="UP000683360"/>
    </source>
</evidence>
<evidence type="ECO:0000256" key="1">
    <source>
        <dbReference type="SAM" id="Coils"/>
    </source>
</evidence>
<dbReference type="EMBL" id="CAJPWZ010000937">
    <property type="protein sequence ID" value="CAG2204088.1"/>
    <property type="molecule type" value="Genomic_DNA"/>
</dbReference>
<keyword evidence="1" id="KW-0175">Coiled coil</keyword>
<comment type="caution">
    <text evidence="3">The sequence shown here is derived from an EMBL/GenBank/DDBJ whole genome shotgun (WGS) entry which is preliminary data.</text>
</comment>